<organism evidence="1">
    <name type="scientific">Rhodnius prolixus</name>
    <name type="common">Triatomid bug</name>
    <dbReference type="NCBI Taxonomy" id="13249"/>
    <lineage>
        <taxon>Eukaryota</taxon>
        <taxon>Metazoa</taxon>
        <taxon>Ecdysozoa</taxon>
        <taxon>Arthropoda</taxon>
        <taxon>Hexapoda</taxon>
        <taxon>Insecta</taxon>
        <taxon>Pterygota</taxon>
        <taxon>Neoptera</taxon>
        <taxon>Paraneoptera</taxon>
        <taxon>Hemiptera</taxon>
        <taxon>Heteroptera</taxon>
        <taxon>Panheteroptera</taxon>
        <taxon>Cimicomorpha</taxon>
        <taxon>Reduviidae</taxon>
        <taxon>Triatominae</taxon>
        <taxon>Rhodnius</taxon>
    </lineage>
</organism>
<dbReference type="PANTHER" id="PTHR21268">
    <property type="entry name" value="NADH DEHYDROGENASE [UBIQUINONE] IRON-SULFUR PROTEIN 5"/>
    <property type="match status" value="1"/>
</dbReference>
<dbReference type="PANTHER" id="PTHR21268:SF2">
    <property type="entry name" value="NADH DEHYDROGENASE [UBIQUINONE] IRON-SULFUR PROTEIN 5"/>
    <property type="match status" value="1"/>
</dbReference>
<keyword evidence="1" id="KW-0830">Ubiquinone</keyword>
<sequence>MPFPPYFKNPLSDLVGTLLTHQDTRQCAEMEMKAINCLEAYGNVRGVNEKCTDLLKDYIECFSIKNQRARFEEMRNERFRQYRKRERSKKELYAEGPRVDSFQ</sequence>
<dbReference type="VEuPathDB" id="VectorBase:RPRC014744"/>
<protein>
    <submittedName>
        <fullName evidence="1">Putative nadh:ubiquinone oxidoreductase</fullName>
    </submittedName>
</protein>
<dbReference type="AlphaFoldDB" id="R4G4A2"/>
<accession>R4G4A2</accession>
<dbReference type="HOGENOM" id="CLU_160216_0_0_1"/>
<reference evidence="1" key="1">
    <citation type="submission" date="2013-04" db="EMBL/GenBank/DDBJ databases">
        <title>An insight into the transcriptome of the digestive tract of the blood sucking bug, Rhodnius prolixus.</title>
        <authorList>
            <person name="Ribeiro J.M.C."/>
            <person name="Genta F.A."/>
            <person name="Sorgine M.H.F."/>
            <person name="Paiva-Silva G.O."/>
            <person name="Majerowicz D."/>
            <person name="Medeiros M."/>
            <person name="Koerich L."/>
            <person name="Terra W.R."/>
            <person name="Ferreira C."/>
            <person name="Pimentel A.C."/>
            <person name="Bisch P.M."/>
            <person name="Diniz M.M.P."/>
            <person name="Nascimento R."/>
            <person name="Salmon D."/>
            <person name="Silber A.M."/>
            <person name="Alves M."/>
            <person name="Oliveira M.F."/>
            <person name="Gondim K.C."/>
            <person name="Silva Neto M.A.C."/>
            <person name="Atella G.C."/>
            <person name="Araujo H."/>
            <person name="Dias F.S."/>
            <person name="Polycarpo C.R."/>
            <person name="Fampa P."/>
            <person name="Melo A.C."/>
            <person name="Tanaka A.S."/>
            <person name="Balczun C."/>
            <person name="Oliveira J.H.M."/>
            <person name="Goncalves R."/>
            <person name="Lazoski C."/>
            <person name="Pereira M.A."/>
            <person name="Rivera-Pomar R."/>
            <person name="Diambra L."/>
            <person name="Schaub G.A."/>
            <person name="Garcia E.S."/>
            <person name="Azambuja P."/>
            <person name="Braz G.R.C."/>
            <person name="Oliveira P.L."/>
        </authorList>
    </citation>
    <scope>NUCLEOTIDE SEQUENCE</scope>
</reference>
<evidence type="ECO:0000313" key="1">
    <source>
        <dbReference type="EMBL" id="JAA76569.1"/>
    </source>
</evidence>
<dbReference type="EMBL" id="GAHY01000941">
    <property type="protein sequence ID" value="JAA76569.1"/>
    <property type="molecule type" value="mRNA"/>
</dbReference>
<name>R4G4A2_RHOPR</name>
<proteinExistence type="evidence at transcript level"/>